<dbReference type="Proteomes" id="UP000006101">
    <property type="component" value="Chromosome"/>
</dbReference>
<proteinExistence type="predicted"/>
<accession>K0B5N2</accession>
<evidence type="ECO:0000313" key="1">
    <source>
        <dbReference type="EMBL" id="AFS81493.1"/>
    </source>
</evidence>
<evidence type="ECO:0000313" key="2">
    <source>
        <dbReference type="Proteomes" id="UP000006101"/>
    </source>
</evidence>
<keyword evidence="2" id="KW-1185">Reference proteome</keyword>
<protein>
    <submittedName>
        <fullName evidence="1">Uncharacterized protein</fullName>
    </submittedName>
</protein>
<sequence>MKTIFAISIMAILATGVIAPALQDAYAVKADKVSQLSPKSFGEKTKAKLQVDNNKTQKSGFESIKKEEVKTFKKIASEYTAKQLLKKLYRMG</sequence>
<dbReference type="RefSeq" id="WP_014963872.1">
    <property type="nucleotide sequence ID" value="NC_018655.1"/>
</dbReference>
<dbReference type="HOGENOM" id="CLU_2406199_0_0_2"/>
<dbReference type="PATRIC" id="fig|1229908.8.peg.1772"/>
<dbReference type="AlphaFoldDB" id="K0B5N2"/>
<organism evidence="1 2">
    <name type="scientific">Candidatus Nitrosopumilus koreensis AR1</name>
    <dbReference type="NCBI Taxonomy" id="1229908"/>
    <lineage>
        <taxon>Archaea</taxon>
        <taxon>Nitrososphaerota</taxon>
        <taxon>Nitrososphaeria</taxon>
        <taxon>Nitrosopumilales</taxon>
        <taxon>Nitrosopumilaceae</taxon>
        <taxon>Nitrosopumilus</taxon>
    </lineage>
</organism>
<dbReference type="GeneID" id="13724477"/>
<reference evidence="1 2" key="1">
    <citation type="journal article" date="2012" name="J. Bacteriol.">
        <title>Draft Genome Sequence of an Ammonia-Oxidizing Archaeon, "Candidatus Nitrosopumilus koreensis" AR1, from Marine Sediment.</title>
        <authorList>
            <person name="Park S.J."/>
            <person name="Kim J.G."/>
            <person name="Jung M.Y."/>
            <person name="Kim S.J."/>
            <person name="Cha I.T."/>
            <person name="Kwon K."/>
            <person name="Lee J.H."/>
            <person name="Rhee S.K."/>
        </authorList>
    </citation>
    <scope>NUCLEOTIDE SEQUENCE [LARGE SCALE GENOMIC DNA]</scope>
    <source>
        <strain evidence="1 2">AR1</strain>
    </source>
</reference>
<gene>
    <name evidence="1" type="ORF">NKOR_08160</name>
</gene>
<dbReference type="EMBL" id="CP003842">
    <property type="protein sequence ID" value="AFS81493.1"/>
    <property type="molecule type" value="Genomic_DNA"/>
</dbReference>
<name>K0B5N2_9ARCH</name>
<dbReference type="KEGG" id="nkr:NKOR_08160"/>